<keyword evidence="1" id="KW-0472">Membrane</keyword>
<sequence length="142" mass="16118">MPLRVDSSSSNGGGGGGGLLVPLISSWVLRTRRGPRYIILLICSPILLPFLCFSFPLICFAELCIRACRRRRPKANPHVNDDDLLRQRCEEDVEEAGEVRLLQRYLEDQLTLVRSLYECGDVSEGDCRFRDFDSGQRTLFHS</sequence>
<keyword evidence="1" id="KW-1133">Transmembrane helix</keyword>
<keyword evidence="3" id="KW-1185">Reference proteome</keyword>
<reference evidence="2" key="1">
    <citation type="submission" date="2021-01" db="UniProtKB">
        <authorList>
            <consortium name="EnsemblPlants"/>
        </authorList>
    </citation>
    <scope>IDENTIFICATION</scope>
</reference>
<feature type="transmembrane region" description="Helical" evidence="1">
    <location>
        <begin position="37"/>
        <end position="65"/>
    </location>
</feature>
<dbReference type="Proteomes" id="UP000594263">
    <property type="component" value="Unplaced"/>
</dbReference>
<evidence type="ECO:0000313" key="2">
    <source>
        <dbReference type="EnsemblPlants" id="Kaladp0039s0543.1.v1.1.CDS.1"/>
    </source>
</evidence>
<organism evidence="2 3">
    <name type="scientific">Kalanchoe fedtschenkoi</name>
    <name type="common">Lavender scallops</name>
    <name type="synonym">South American air plant</name>
    <dbReference type="NCBI Taxonomy" id="63787"/>
    <lineage>
        <taxon>Eukaryota</taxon>
        <taxon>Viridiplantae</taxon>
        <taxon>Streptophyta</taxon>
        <taxon>Embryophyta</taxon>
        <taxon>Tracheophyta</taxon>
        <taxon>Spermatophyta</taxon>
        <taxon>Magnoliopsida</taxon>
        <taxon>eudicotyledons</taxon>
        <taxon>Gunneridae</taxon>
        <taxon>Pentapetalae</taxon>
        <taxon>Saxifragales</taxon>
        <taxon>Crassulaceae</taxon>
        <taxon>Kalanchoe</taxon>
    </lineage>
</organism>
<dbReference type="EnsemblPlants" id="Kaladp0039s0543.1.v1.1">
    <property type="protein sequence ID" value="Kaladp0039s0543.1.v1.1.CDS.1"/>
    <property type="gene ID" value="Kaladp0039s0543.v1.1"/>
</dbReference>
<proteinExistence type="predicted"/>
<protein>
    <submittedName>
        <fullName evidence="2">Uncharacterized protein</fullName>
    </submittedName>
</protein>
<accession>A0A7N0TLV7</accession>
<evidence type="ECO:0000256" key="1">
    <source>
        <dbReference type="SAM" id="Phobius"/>
    </source>
</evidence>
<evidence type="ECO:0000313" key="3">
    <source>
        <dbReference type="Proteomes" id="UP000594263"/>
    </source>
</evidence>
<dbReference type="PANTHER" id="PTHR36322:SF3">
    <property type="entry name" value="TRANSMEMBRANE PROTEIN"/>
    <property type="match status" value="1"/>
</dbReference>
<dbReference type="Gramene" id="Kaladp0039s0543.1.v1.1">
    <property type="protein sequence ID" value="Kaladp0039s0543.1.v1.1.CDS.1"/>
    <property type="gene ID" value="Kaladp0039s0543.v1.1"/>
</dbReference>
<dbReference type="OMA" id="EREISWM"/>
<dbReference type="PANTHER" id="PTHR36322">
    <property type="entry name" value="TRANSMEMBRANE PROTEIN"/>
    <property type="match status" value="1"/>
</dbReference>
<keyword evidence="1" id="KW-0812">Transmembrane</keyword>
<name>A0A7N0TLV7_KALFE</name>
<dbReference type="AlphaFoldDB" id="A0A7N0TLV7"/>